<accession>A0A9W6XV29</accession>
<dbReference type="Proteomes" id="UP001165121">
    <property type="component" value="Unassembled WGS sequence"/>
</dbReference>
<proteinExistence type="predicted"/>
<organism evidence="1 2">
    <name type="scientific">Phytophthora fragariaefolia</name>
    <dbReference type="NCBI Taxonomy" id="1490495"/>
    <lineage>
        <taxon>Eukaryota</taxon>
        <taxon>Sar</taxon>
        <taxon>Stramenopiles</taxon>
        <taxon>Oomycota</taxon>
        <taxon>Peronosporomycetes</taxon>
        <taxon>Peronosporales</taxon>
        <taxon>Peronosporaceae</taxon>
        <taxon>Phytophthora</taxon>
    </lineage>
</organism>
<reference evidence="1" key="1">
    <citation type="submission" date="2023-04" db="EMBL/GenBank/DDBJ databases">
        <title>Phytophthora fragariaefolia NBRC 109709.</title>
        <authorList>
            <person name="Ichikawa N."/>
            <person name="Sato H."/>
            <person name="Tonouchi N."/>
        </authorList>
    </citation>
    <scope>NUCLEOTIDE SEQUENCE</scope>
    <source>
        <strain evidence="1">NBRC 109709</strain>
    </source>
</reference>
<evidence type="ECO:0000313" key="1">
    <source>
        <dbReference type="EMBL" id="GMF46352.1"/>
    </source>
</evidence>
<dbReference type="EMBL" id="BSXT01001963">
    <property type="protein sequence ID" value="GMF46352.1"/>
    <property type="molecule type" value="Genomic_DNA"/>
</dbReference>
<dbReference type="AlphaFoldDB" id="A0A9W6XV29"/>
<keyword evidence="2" id="KW-1185">Reference proteome</keyword>
<protein>
    <submittedName>
        <fullName evidence="1">Unnamed protein product</fullName>
    </submittedName>
</protein>
<sequence length="282" mass="32146">MQNTQQENTVNNPTHSQSPVLLDEYDLIDLQAWTKPALHKTFRRIPSEFLDSKRPYLHVRCKHIEDLGRVVNRFENTCVLDSFGRQTVRVMTGIAVHVLRLSDDGPPGHHHDPSIQQTRERVWVMQHRRRVVESKHAKLRQHLVSLRLDVRLRERDDVDSGRDAVQRLGHALQPLTLSVIRDFVRPAEQVVLVAVGKIRFKLWNAFTKGVVASDTWRTSNGMVERGPWTALRITGATFSHAWEVTFSPLASAGCTAAQSRRTDTRVRAMTRVGSDAPLCALY</sequence>
<evidence type="ECO:0000313" key="2">
    <source>
        <dbReference type="Proteomes" id="UP001165121"/>
    </source>
</evidence>
<comment type="caution">
    <text evidence="1">The sequence shown here is derived from an EMBL/GenBank/DDBJ whole genome shotgun (WGS) entry which is preliminary data.</text>
</comment>
<name>A0A9W6XV29_9STRA</name>
<gene>
    <name evidence="1" type="ORF">Pfra01_001700900</name>
</gene>